<dbReference type="AlphaFoldDB" id="A0A2Y9BJT6"/>
<dbReference type="PROSITE" id="PS50930">
    <property type="entry name" value="HTH_LYTTR"/>
    <property type="match status" value="1"/>
</dbReference>
<dbReference type="SMART" id="SM00850">
    <property type="entry name" value="LytTR"/>
    <property type="match status" value="1"/>
</dbReference>
<dbReference type="SUPFAM" id="SSF52172">
    <property type="entry name" value="CheY-like"/>
    <property type="match status" value="1"/>
</dbReference>
<dbReference type="Pfam" id="PF04397">
    <property type="entry name" value="LytTR"/>
    <property type="match status" value="1"/>
</dbReference>
<organism evidence="6 7">
    <name type="scientific">Faecalicatena orotica</name>
    <dbReference type="NCBI Taxonomy" id="1544"/>
    <lineage>
        <taxon>Bacteria</taxon>
        <taxon>Bacillati</taxon>
        <taxon>Bacillota</taxon>
        <taxon>Clostridia</taxon>
        <taxon>Lachnospirales</taxon>
        <taxon>Lachnospiraceae</taxon>
        <taxon>Faecalicatena</taxon>
    </lineage>
</organism>
<comment type="function">
    <text evidence="2">May play the central regulatory role in sporulation. It may be an element of the effector pathway responsible for the activation of sporulation genes in response to nutritional stress. Spo0A may act in concert with spo0H (a sigma factor) to control the expression of some genes that are critical to the sporulation process.</text>
</comment>
<keyword evidence="7" id="KW-1185">Reference proteome</keyword>
<evidence type="ECO:0000313" key="7">
    <source>
        <dbReference type="Proteomes" id="UP000245845"/>
    </source>
</evidence>
<evidence type="ECO:0000256" key="2">
    <source>
        <dbReference type="ARBA" id="ARBA00024867"/>
    </source>
</evidence>
<dbReference type="InterPro" id="IPR011006">
    <property type="entry name" value="CheY-like_superfamily"/>
</dbReference>
<dbReference type="CDD" id="cd00156">
    <property type="entry name" value="REC"/>
    <property type="match status" value="1"/>
</dbReference>
<dbReference type="Gene3D" id="2.40.50.1020">
    <property type="entry name" value="LytTr DNA-binding domain"/>
    <property type="match status" value="1"/>
</dbReference>
<dbReference type="Pfam" id="PF00072">
    <property type="entry name" value="Response_reg"/>
    <property type="match status" value="1"/>
</dbReference>
<evidence type="ECO:0000256" key="3">
    <source>
        <dbReference type="PROSITE-ProRule" id="PRU00169"/>
    </source>
</evidence>
<reference evidence="6 7" key="1">
    <citation type="submission" date="2018-05" db="EMBL/GenBank/DDBJ databases">
        <title>The Hungate 1000. A catalogue of reference genomes from the rumen microbiome.</title>
        <authorList>
            <person name="Kelly W."/>
        </authorList>
    </citation>
    <scope>NUCLEOTIDE SEQUENCE [LARGE SCALE GENOMIC DNA]</scope>
    <source>
        <strain evidence="6 7">NLAE-zl-C242</strain>
    </source>
</reference>
<proteinExistence type="predicted"/>
<feature type="modified residue" description="4-aspartylphosphate" evidence="3">
    <location>
        <position position="63"/>
    </location>
</feature>
<dbReference type="InterPro" id="IPR001789">
    <property type="entry name" value="Sig_transdc_resp-reg_receiver"/>
</dbReference>
<sequence>MEEPIFNIAVCDDELPDRDTIADMTKEVCDLDQINAQISCFGNAEELLKTMQEGKQYHMLLLDVMMPGQDGMELARYLREDKRKIPIVFISSNREMALRGYEVAAARYLAKPVDKERLREAVSFCYEQGRDNEEMLVPFNGGVRKVAPKEIYYIEIKGRKTRITQEKEEWDTPLTMEKLEMMLTGHKFIRCHQSFLVNCRYVRILCTSHLELMDGRCIPVSKHRIKKVREIFFQYMEH</sequence>
<evidence type="ECO:0000259" key="5">
    <source>
        <dbReference type="PROSITE" id="PS50930"/>
    </source>
</evidence>
<dbReference type="PANTHER" id="PTHR37299:SF1">
    <property type="entry name" value="STAGE 0 SPORULATION PROTEIN A HOMOLOG"/>
    <property type="match status" value="1"/>
</dbReference>
<keyword evidence="3" id="KW-0597">Phosphoprotein</keyword>
<accession>A0A2Y9BJT6</accession>
<dbReference type="Gene3D" id="3.40.50.2300">
    <property type="match status" value="1"/>
</dbReference>
<evidence type="ECO:0000256" key="1">
    <source>
        <dbReference type="ARBA" id="ARBA00018672"/>
    </source>
</evidence>
<evidence type="ECO:0000259" key="4">
    <source>
        <dbReference type="PROSITE" id="PS50110"/>
    </source>
</evidence>
<gene>
    <name evidence="6" type="ORF">A8806_106271</name>
</gene>
<evidence type="ECO:0000313" key="6">
    <source>
        <dbReference type="EMBL" id="PWJ29532.1"/>
    </source>
</evidence>
<dbReference type="SMART" id="SM00448">
    <property type="entry name" value="REC"/>
    <property type="match status" value="1"/>
</dbReference>
<dbReference type="InterPro" id="IPR007492">
    <property type="entry name" value="LytTR_DNA-bd_dom"/>
</dbReference>
<name>A0A2Y9BJT6_9FIRM</name>
<feature type="domain" description="Response regulatory" evidence="4">
    <location>
        <begin position="7"/>
        <end position="126"/>
    </location>
</feature>
<dbReference type="EMBL" id="QGDL01000006">
    <property type="protein sequence ID" value="PWJ29532.1"/>
    <property type="molecule type" value="Genomic_DNA"/>
</dbReference>
<dbReference type="PROSITE" id="PS50110">
    <property type="entry name" value="RESPONSE_REGULATORY"/>
    <property type="match status" value="1"/>
</dbReference>
<comment type="caution">
    <text evidence="6">The sequence shown here is derived from an EMBL/GenBank/DDBJ whole genome shotgun (WGS) entry which is preliminary data.</text>
</comment>
<dbReference type="GO" id="GO:0000156">
    <property type="term" value="F:phosphorelay response regulator activity"/>
    <property type="evidence" value="ECO:0007669"/>
    <property type="project" value="InterPro"/>
</dbReference>
<dbReference type="PANTHER" id="PTHR37299">
    <property type="entry name" value="TRANSCRIPTIONAL REGULATOR-RELATED"/>
    <property type="match status" value="1"/>
</dbReference>
<dbReference type="GO" id="GO:0003677">
    <property type="term" value="F:DNA binding"/>
    <property type="evidence" value="ECO:0007669"/>
    <property type="project" value="InterPro"/>
</dbReference>
<protein>
    <recommendedName>
        <fullName evidence="1">Stage 0 sporulation protein A homolog</fullName>
    </recommendedName>
</protein>
<dbReference type="Proteomes" id="UP000245845">
    <property type="component" value="Unassembled WGS sequence"/>
</dbReference>
<feature type="domain" description="HTH LytTR-type" evidence="5">
    <location>
        <begin position="135"/>
        <end position="234"/>
    </location>
</feature>
<dbReference type="InterPro" id="IPR046947">
    <property type="entry name" value="LytR-like"/>
</dbReference>